<evidence type="ECO:0000256" key="3">
    <source>
        <dbReference type="ARBA" id="ARBA00007710"/>
    </source>
</evidence>
<comment type="subcellular location">
    <subcellularLocation>
        <location evidence="1">Membrane</location>
        <topology evidence="1">Single-pass membrane protein</topology>
    </subcellularLocation>
    <subcellularLocation>
        <location evidence="2">Mitochondrion membrane</location>
    </subcellularLocation>
</comment>
<evidence type="ECO:0000313" key="11">
    <source>
        <dbReference type="Proteomes" id="UP000274131"/>
    </source>
</evidence>
<evidence type="ECO:0000256" key="2">
    <source>
        <dbReference type="ARBA" id="ARBA00004325"/>
    </source>
</evidence>
<keyword evidence="8 9" id="KW-0472">Membrane</keyword>
<dbReference type="WBParaSite" id="EVEC_0000613001-mRNA-1">
    <property type="protein sequence ID" value="EVEC_0000613001-mRNA-1"/>
    <property type="gene ID" value="EVEC_0000613001"/>
</dbReference>
<organism evidence="12">
    <name type="scientific">Enterobius vermicularis</name>
    <name type="common">Human pinworm</name>
    <dbReference type="NCBI Taxonomy" id="51028"/>
    <lineage>
        <taxon>Eukaryota</taxon>
        <taxon>Metazoa</taxon>
        <taxon>Ecdysozoa</taxon>
        <taxon>Nematoda</taxon>
        <taxon>Chromadorea</taxon>
        <taxon>Rhabditida</taxon>
        <taxon>Spirurina</taxon>
        <taxon>Oxyuridomorpha</taxon>
        <taxon>Oxyuroidea</taxon>
        <taxon>Oxyuridae</taxon>
        <taxon>Enterobius</taxon>
    </lineage>
</organism>
<dbReference type="PANTHER" id="PTHR15186">
    <property type="entry name" value="RE48077P"/>
    <property type="match status" value="1"/>
</dbReference>
<gene>
    <name evidence="10" type="ORF">EVEC_LOCUS5741</name>
</gene>
<evidence type="ECO:0000313" key="10">
    <source>
        <dbReference type="EMBL" id="VDD90990.1"/>
    </source>
</evidence>
<evidence type="ECO:0000313" key="12">
    <source>
        <dbReference type="WBParaSite" id="EVEC_0000613001-mRNA-1"/>
    </source>
</evidence>
<dbReference type="InterPro" id="IPR010548">
    <property type="entry name" value="BNIP3"/>
</dbReference>
<name>A0A0N4V771_ENTVE</name>
<evidence type="ECO:0000256" key="8">
    <source>
        <dbReference type="ARBA" id="ARBA00023136"/>
    </source>
</evidence>
<reference evidence="10 11" key="2">
    <citation type="submission" date="2018-10" db="EMBL/GenBank/DDBJ databases">
        <authorList>
            <consortium name="Pathogen Informatics"/>
        </authorList>
    </citation>
    <scope>NUCLEOTIDE SEQUENCE [LARGE SCALE GENOMIC DNA]</scope>
</reference>
<comment type="similarity">
    <text evidence="3">Belongs to the NIP3 family.</text>
</comment>
<evidence type="ECO:0000256" key="6">
    <source>
        <dbReference type="ARBA" id="ARBA00022989"/>
    </source>
</evidence>
<dbReference type="GO" id="GO:0043065">
    <property type="term" value="P:positive regulation of apoptotic process"/>
    <property type="evidence" value="ECO:0007669"/>
    <property type="project" value="InterPro"/>
</dbReference>
<dbReference type="AlphaFoldDB" id="A0A0N4V771"/>
<dbReference type="Proteomes" id="UP000274131">
    <property type="component" value="Unassembled WGS sequence"/>
</dbReference>
<dbReference type="GO" id="GO:0005634">
    <property type="term" value="C:nucleus"/>
    <property type="evidence" value="ECO:0007669"/>
    <property type="project" value="TreeGrafter"/>
</dbReference>
<protein>
    <submittedName>
        <fullName evidence="12">BNIP2 motif-containing molecule at the C-terminal region 1</fullName>
    </submittedName>
</protein>
<keyword evidence="6 9" id="KW-1133">Transmembrane helix</keyword>
<keyword evidence="4 9" id="KW-0812">Transmembrane</keyword>
<dbReference type="EMBL" id="UXUI01008252">
    <property type="protein sequence ID" value="VDD90990.1"/>
    <property type="molecule type" value="Genomic_DNA"/>
</dbReference>
<evidence type="ECO:0000256" key="5">
    <source>
        <dbReference type="ARBA" id="ARBA00022703"/>
    </source>
</evidence>
<accession>A0A0N4V771</accession>
<keyword evidence="11" id="KW-1185">Reference proteome</keyword>
<dbReference type="GO" id="GO:0005741">
    <property type="term" value="C:mitochondrial outer membrane"/>
    <property type="evidence" value="ECO:0007669"/>
    <property type="project" value="TreeGrafter"/>
</dbReference>
<dbReference type="GO" id="GO:0042802">
    <property type="term" value="F:identical protein binding"/>
    <property type="evidence" value="ECO:0007669"/>
    <property type="project" value="UniProtKB-ARBA"/>
</dbReference>
<dbReference type="OrthoDB" id="5857140at2759"/>
<evidence type="ECO:0000256" key="1">
    <source>
        <dbReference type="ARBA" id="ARBA00004167"/>
    </source>
</evidence>
<dbReference type="STRING" id="51028.A0A0N4V771"/>
<keyword evidence="5" id="KW-0053">Apoptosis</keyword>
<dbReference type="PANTHER" id="PTHR15186:SF5">
    <property type="entry name" value="BNIP3, ISOFORM A"/>
    <property type="match status" value="1"/>
</dbReference>
<reference evidence="12" key="1">
    <citation type="submission" date="2017-02" db="UniProtKB">
        <authorList>
            <consortium name="WormBaseParasite"/>
        </authorList>
    </citation>
    <scope>IDENTIFICATION</scope>
</reference>
<feature type="transmembrane region" description="Helical" evidence="9">
    <location>
        <begin position="154"/>
        <end position="179"/>
    </location>
</feature>
<dbReference type="GO" id="GO:0097345">
    <property type="term" value="P:mitochondrial outer membrane permeabilization"/>
    <property type="evidence" value="ECO:0007669"/>
    <property type="project" value="TreeGrafter"/>
</dbReference>
<sequence>MSLFDGSCTKQLTYFDVTKCIDSSTNEPNGDDESIADSWVDIAPSRGSLSSTDAAVTFDADALQRDFSRDSPVSVHSSIIEFEANLEQVKCRLTKDLPTRMSTDWIWDWSSRPECVPVGSHNHRSVVSTPPNSLQGSSVASFYRCQEKQSFTRLRVLCGLVFSNFFTFVIGAAIGFYVCKRIVRDKRDY</sequence>
<proteinExistence type="inferred from homology"/>
<evidence type="ECO:0000256" key="9">
    <source>
        <dbReference type="SAM" id="Phobius"/>
    </source>
</evidence>
<evidence type="ECO:0000256" key="4">
    <source>
        <dbReference type="ARBA" id="ARBA00022692"/>
    </source>
</evidence>
<keyword evidence="7" id="KW-0496">Mitochondrion</keyword>
<evidence type="ECO:0000256" key="7">
    <source>
        <dbReference type="ARBA" id="ARBA00023128"/>
    </source>
</evidence>
<dbReference type="Pfam" id="PF06553">
    <property type="entry name" value="BNIP3"/>
    <property type="match status" value="1"/>
</dbReference>